<comment type="caution">
    <text evidence="2">The sequence shown here is derived from an EMBL/GenBank/DDBJ whole genome shotgun (WGS) entry which is preliminary data.</text>
</comment>
<evidence type="ECO:0008006" key="4">
    <source>
        <dbReference type="Google" id="ProtNLM"/>
    </source>
</evidence>
<gene>
    <name evidence="2" type="ORF">MNOR_LOCUS13888</name>
</gene>
<proteinExistence type="predicted"/>
<sequence length="142" mass="16229">MGRPSAVVMALAMVLFMVVQNTSSQDLRFYLTSDDLAEDKYTRYIKADELRDHSGFCFDAERCSLRRQNQTWTVDETCERATCTKVDDGSLMEKRTRCSQPPPLDSFNGLDCYIVRVQGRDFPDCCPKLWCDGEPVSFSEAK</sequence>
<keyword evidence="3" id="KW-1185">Reference proteome</keyword>
<organism evidence="2 3">
    <name type="scientific">Meganyctiphanes norvegica</name>
    <name type="common">Northern krill</name>
    <name type="synonym">Thysanopoda norvegica</name>
    <dbReference type="NCBI Taxonomy" id="48144"/>
    <lineage>
        <taxon>Eukaryota</taxon>
        <taxon>Metazoa</taxon>
        <taxon>Ecdysozoa</taxon>
        <taxon>Arthropoda</taxon>
        <taxon>Crustacea</taxon>
        <taxon>Multicrustacea</taxon>
        <taxon>Malacostraca</taxon>
        <taxon>Eumalacostraca</taxon>
        <taxon>Eucarida</taxon>
        <taxon>Euphausiacea</taxon>
        <taxon>Euphausiidae</taxon>
        <taxon>Meganyctiphanes</taxon>
    </lineage>
</organism>
<reference evidence="2 3" key="1">
    <citation type="submission" date="2024-05" db="EMBL/GenBank/DDBJ databases">
        <authorList>
            <person name="Wallberg A."/>
        </authorList>
    </citation>
    <scope>NUCLEOTIDE SEQUENCE [LARGE SCALE GENOMIC DNA]</scope>
</reference>
<accession>A0AAV2QPD8</accession>
<protein>
    <recommendedName>
        <fullName evidence="4">Single domain-containing protein</fullName>
    </recommendedName>
</protein>
<evidence type="ECO:0000313" key="3">
    <source>
        <dbReference type="Proteomes" id="UP001497623"/>
    </source>
</evidence>
<evidence type="ECO:0000256" key="1">
    <source>
        <dbReference type="SAM" id="SignalP"/>
    </source>
</evidence>
<evidence type="ECO:0000313" key="2">
    <source>
        <dbReference type="EMBL" id="CAL4089742.1"/>
    </source>
</evidence>
<feature type="chain" id="PRO_5043830866" description="Single domain-containing protein" evidence="1">
    <location>
        <begin position="25"/>
        <end position="142"/>
    </location>
</feature>
<feature type="signal peptide" evidence="1">
    <location>
        <begin position="1"/>
        <end position="24"/>
    </location>
</feature>
<keyword evidence="1" id="KW-0732">Signal</keyword>
<dbReference type="AlphaFoldDB" id="A0AAV2QPD8"/>
<dbReference type="Proteomes" id="UP001497623">
    <property type="component" value="Unassembled WGS sequence"/>
</dbReference>
<dbReference type="EMBL" id="CAXKWB010008128">
    <property type="protein sequence ID" value="CAL4089742.1"/>
    <property type="molecule type" value="Genomic_DNA"/>
</dbReference>
<name>A0AAV2QPD8_MEGNR</name>